<feature type="region of interest" description="Disordered" evidence="1">
    <location>
        <begin position="1"/>
        <end position="33"/>
    </location>
</feature>
<dbReference type="EMBL" id="BAABME010026861">
    <property type="protein sequence ID" value="GAA0174669.1"/>
    <property type="molecule type" value="Genomic_DNA"/>
</dbReference>
<protein>
    <submittedName>
        <fullName evidence="2">Uncharacterized protein</fullName>
    </submittedName>
</protein>
<sequence>MAIMENPFAGDSKTGESKRLGGPAPKLTKKMSQKFEKTKVVASAGMKKMKEGTASTVGWIKVKMNKNKLFEKK</sequence>
<evidence type="ECO:0000313" key="3">
    <source>
        <dbReference type="Proteomes" id="UP001454036"/>
    </source>
</evidence>
<dbReference type="Proteomes" id="UP001454036">
    <property type="component" value="Unassembled WGS sequence"/>
</dbReference>
<organism evidence="2 3">
    <name type="scientific">Lithospermum erythrorhizon</name>
    <name type="common">Purple gromwell</name>
    <name type="synonym">Lithospermum officinale var. erythrorhizon</name>
    <dbReference type="NCBI Taxonomy" id="34254"/>
    <lineage>
        <taxon>Eukaryota</taxon>
        <taxon>Viridiplantae</taxon>
        <taxon>Streptophyta</taxon>
        <taxon>Embryophyta</taxon>
        <taxon>Tracheophyta</taxon>
        <taxon>Spermatophyta</taxon>
        <taxon>Magnoliopsida</taxon>
        <taxon>eudicotyledons</taxon>
        <taxon>Gunneridae</taxon>
        <taxon>Pentapetalae</taxon>
        <taxon>asterids</taxon>
        <taxon>lamiids</taxon>
        <taxon>Boraginales</taxon>
        <taxon>Boraginaceae</taxon>
        <taxon>Boraginoideae</taxon>
        <taxon>Lithospermeae</taxon>
        <taxon>Lithospermum</taxon>
    </lineage>
</organism>
<evidence type="ECO:0000313" key="2">
    <source>
        <dbReference type="EMBL" id="GAA0174669.1"/>
    </source>
</evidence>
<proteinExistence type="predicted"/>
<name>A0AAV3RFU2_LITER</name>
<dbReference type="AlphaFoldDB" id="A0AAV3RFU2"/>
<comment type="caution">
    <text evidence="2">The sequence shown here is derived from an EMBL/GenBank/DDBJ whole genome shotgun (WGS) entry which is preliminary data.</text>
</comment>
<gene>
    <name evidence="2" type="ORF">LIER_41765</name>
</gene>
<accession>A0AAV3RFU2</accession>
<reference evidence="2 3" key="1">
    <citation type="submission" date="2024-01" db="EMBL/GenBank/DDBJ databases">
        <title>The complete chloroplast genome sequence of Lithospermum erythrorhizon: insights into the phylogenetic relationship among Boraginaceae species and the maternal lineages of purple gromwells.</title>
        <authorList>
            <person name="Okada T."/>
            <person name="Watanabe K."/>
        </authorList>
    </citation>
    <scope>NUCLEOTIDE SEQUENCE [LARGE SCALE GENOMIC DNA]</scope>
</reference>
<keyword evidence="3" id="KW-1185">Reference proteome</keyword>
<evidence type="ECO:0000256" key="1">
    <source>
        <dbReference type="SAM" id="MobiDB-lite"/>
    </source>
</evidence>